<dbReference type="GO" id="GO:0003700">
    <property type="term" value="F:DNA-binding transcription factor activity"/>
    <property type="evidence" value="ECO:0007669"/>
    <property type="project" value="InterPro"/>
</dbReference>
<proteinExistence type="predicted"/>
<dbReference type="Pfam" id="PF01022">
    <property type="entry name" value="HTH_5"/>
    <property type="match status" value="1"/>
</dbReference>
<dbReference type="PROSITE" id="PS50987">
    <property type="entry name" value="HTH_ARSR_2"/>
    <property type="match status" value="1"/>
</dbReference>
<keyword evidence="3" id="KW-1185">Reference proteome</keyword>
<reference evidence="2 3" key="1">
    <citation type="submission" date="2014-11" db="EMBL/GenBank/DDBJ databases">
        <title>Draft genome sequence of Kirrobacter mercurialis.</title>
        <authorList>
            <person name="Coil D.A."/>
            <person name="Eisen J.A."/>
        </authorList>
    </citation>
    <scope>NUCLEOTIDE SEQUENCE [LARGE SCALE GENOMIC DNA]</scope>
    <source>
        <strain evidence="2 3">Coronado</strain>
    </source>
</reference>
<dbReference type="STRING" id="1572751.PK98_12805"/>
<dbReference type="GO" id="GO:0008757">
    <property type="term" value="F:S-adenosylmethionine-dependent methyltransferase activity"/>
    <property type="evidence" value="ECO:0007669"/>
    <property type="project" value="InterPro"/>
</dbReference>
<dbReference type="InterPro" id="IPR001845">
    <property type="entry name" value="HTH_ArsR_DNA-bd_dom"/>
</dbReference>
<comment type="caution">
    <text evidence="2">The sequence shown here is derived from an EMBL/GenBank/DDBJ whole genome shotgun (WGS) entry which is preliminary data.</text>
</comment>
<dbReference type="AlphaFoldDB" id="A0A0B2BYP0"/>
<dbReference type="PRINTS" id="PR00778">
    <property type="entry name" value="HTHARSR"/>
</dbReference>
<dbReference type="InterPro" id="IPR011991">
    <property type="entry name" value="ArsR-like_HTH"/>
</dbReference>
<dbReference type="Pfam" id="PF08241">
    <property type="entry name" value="Methyltransf_11"/>
    <property type="match status" value="1"/>
</dbReference>
<dbReference type="InterPro" id="IPR036388">
    <property type="entry name" value="WH-like_DNA-bd_sf"/>
</dbReference>
<dbReference type="InterPro" id="IPR036390">
    <property type="entry name" value="WH_DNA-bd_sf"/>
</dbReference>
<dbReference type="OrthoDB" id="9789575at2"/>
<organism evidence="2 3">
    <name type="scientific">Croceibacterium mercuriale</name>
    <dbReference type="NCBI Taxonomy" id="1572751"/>
    <lineage>
        <taxon>Bacteria</taxon>
        <taxon>Pseudomonadati</taxon>
        <taxon>Pseudomonadota</taxon>
        <taxon>Alphaproteobacteria</taxon>
        <taxon>Sphingomonadales</taxon>
        <taxon>Erythrobacteraceae</taxon>
        <taxon>Croceibacterium</taxon>
    </lineage>
</organism>
<evidence type="ECO:0000313" key="2">
    <source>
        <dbReference type="EMBL" id="KHL24781.1"/>
    </source>
</evidence>
<accession>A0A0B2BYP0</accession>
<dbReference type="NCBIfam" id="NF033788">
    <property type="entry name" value="HTH_metalloreg"/>
    <property type="match status" value="1"/>
</dbReference>
<evidence type="ECO:0000259" key="1">
    <source>
        <dbReference type="PROSITE" id="PS50987"/>
    </source>
</evidence>
<dbReference type="SMART" id="SM00418">
    <property type="entry name" value="HTH_ARSR"/>
    <property type="match status" value="1"/>
</dbReference>
<gene>
    <name evidence="2" type="ORF">PK98_12805</name>
</gene>
<dbReference type="Proteomes" id="UP000030988">
    <property type="component" value="Unassembled WGS sequence"/>
</dbReference>
<dbReference type="InterPro" id="IPR050508">
    <property type="entry name" value="Methyltransf_Superfamily"/>
</dbReference>
<dbReference type="SUPFAM" id="SSF46785">
    <property type="entry name" value="Winged helix' DNA-binding domain"/>
    <property type="match status" value="1"/>
</dbReference>
<feature type="domain" description="HTH arsR-type" evidence="1">
    <location>
        <begin position="1"/>
        <end position="93"/>
    </location>
</feature>
<name>A0A0B2BYP0_9SPHN</name>
<dbReference type="Gene3D" id="3.40.50.150">
    <property type="entry name" value="Vaccinia Virus protein VP39"/>
    <property type="match status" value="1"/>
</dbReference>
<dbReference type="CDD" id="cd02440">
    <property type="entry name" value="AdoMet_MTases"/>
    <property type="match status" value="1"/>
</dbReference>
<dbReference type="PANTHER" id="PTHR42912">
    <property type="entry name" value="METHYLTRANSFERASE"/>
    <property type="match status" value="1"/>
</dbReference>
<dbReference type="InterPro" id="IPR029063">
    <property type="entry name" value="SAM-dependent_MTases_sf"/>
</dbReference>
<protein>
    <submittedName>
        <fullName evidence="2">ArsR family transcriptional regulator</fullName>
    </submittedName>
</protein>
<sequence>MKVVPPEDMFRVLGDGMRLRTLVLLRSLELTVGELAQVLGQSQPRMSQHIKALQESGLVRRRKEGTAVFLRLGPSARVQPLFALLDDWAITGGEMPWFAADRARLKAIRADRAAEAQRFFERNAWRWDELRALHVPDTEVDRVIDLGLGDRPLGRLLDIGTGTGRMLEQLAGRAHFALGVDRSPEMLRFARARLAERGTAAALGQADMYALPMEDGTFDTVILHQVLHYAHHPEAAIAEAARVLAPGGTMVIADMASHEREDLRRRFAHARLGFTDRAVLDWLGEHGLEARVVAHLAGELTISVWAATRPAAAQQQQPSLRSVG</sequence>
<evidence type="ECO:0000313" key="3">
    <source>
        <dbReference type="Proteomes" id="UP000030988"/>
    </source>
</evidence>
<dbReference type="SUPFAM" id="SSF53335">
    <property type="entry name" value="S-adenosyl-L-methionine-dependent methyltransferases"/>
    <property type="match status" value="1"/>
</dbReference>
<dbReference type="CDD" id="cd00090">
    <property type="entry name" value="HTH_ARSR"/>
    <property type="match status" value="1"/>
</dbReference>
<dbReference type="EMBL" id="JTDN01000002">
    <property type="protein sequence ID" value="KHL24781.1"/>
    <property type="molecule type" value="Genomic_DNA"/>
</dbReference>
<dbReference type="Gene3D" id="1.10.10.10">
    <property type="entry name" value="Winged helix-like DNA-binding domain superfamily/Winged helix DNA-binding domain"/>
    <property type="match status" value="1"/>
</dbReference>
<dbReference type="RefSeq" id="WP_039097239.1">
    <property type="nucleotide sequence ID" value="NZ_JTDN01000002.1"/>
</dbReference>
<dbReference type="InterPro" id="IPR013216">
    <property type="entry name" value="Methyltransf_11"/>
</dbReference>